<protein>
    <submittedName>
        <fullName evidence="1">Uncharacterized protein</fullName>
    </submittedName>
</protein>
<dbReference type="Proteomes" id="UP000624244">
    <property type="component" value="Unassembled WGS sequence"/>
</dbReference>
<sequence length="82" mass="9699">MPALSEILSLPRAILIPRKQAWRYHRVYLFQVQSVGFLDARYYCLLWCLLPSQYPLCSSNYLETFGTHLYNTADRRRRGVDS</sequence>
<proteinExistence type="predicted"/>
<reference evidence="1" key="1">
    <citation type="submission" date="2019-11" db="EMBL/GenBank/DDBJ databases">
        <title>Bipolaris sorokiniana Genome sequencing.</title>
        <authorList>
            <person name="Wang H."/>
        </authorList>
    </citation>
    <scope>NUCLEOTIDE SEQUENCE</scope>
</reference>
<comment type="caution">
    <text evidence="1">The sequence shown here is derived from an EMBL/GenBank/DDBJ whole genome shotgun (WGS) entry which is preliminary data.</text>
</comment>
<dbReference type="EMBL" id="WNKQ01000017">
    <property type="protein sequence ID" value="KAF5846160.1"/>
    <property type="molecule type" value="Genomic_DNA"/>
</dbReference>
<evidence type="ECO:0000313" key="2">
    <source>
        <dbReference type="Proteomes" id="UP000624244"/>
    </source>
</evidence>
<accession>A0A8H5ZB75</accession>
<evidence type="ECO:0000313" key="1">
    <source>
        <dbReference type="EMBL" id="KAF5846160.1"/>
    </source>
</evidence>
<organism evidence="1 2">
    <name type="scientific">Cochliobolus sativus</name>
    <name type="common">Common root rot and spot blotch fungus</name>
    <name type="synonym">Bipolaris sorokiniana</name>
    <dbReference type="NCBI Taxonomy" id="45130"/>
    <lineage>
        <taxon>Eukaryota</taxon>
        <taxon>Fungi</taxon>
        <taxon>Dikarya</taxon>
        <taxon>Ascomycota</taxon>
        <taxon>Pezizomycotina</taxon>
        <taxon>Dothideomycetes</taxon>
        <taxon>Pleosporomycetidae</taxon>
        <taxon>Pleosporales</taxon>
        <taxon>Pleosporineae</taxon>
        <taxon>Pleosporaceae</taxon>
        <taxon>Bipolaris</taxon>
    </lineage>
</organism>
<dbReference type="AlphaFoldDB" id="A0A8H5ZB75"/>
<name>A0A8H5ZB75_COCSA</name>
<gene>
    <name evidence="1" type="ORF">GGP41_008638</name>
</gene>